<accession>A0A917FTB6</accession>
<organism evidence="16 17">
    <name type="scientific">Marinicella pacifica</name>
    <dbReference type="NCBI Taxonomy" id="1171543"/>
    <lineage>
        <taxon>Bacteria</taxon>
        <taxon>Pseudomonadati</taxon>
        <taxon>Pseudomonadota</taxon>
        <taxon>Gammaproteobacteria</taxon>
        <taxon>Lysobacterales</taxon>
        <taxon>Marinicellaceae</taxon>
        <taxon>Marinicella</taxon>
    </lineage>
</organism>
<keyword evidence="9 15" id="KW-0812">Transmembrane</keyword>
<comment type="function">
    <text evidence="2">Membrane-anchoring subunit of succinate dehydrogenase (SDH).</text>
</comment>
<keyword evidence="11" id="KW-0249">Electron transport</keyword>
<comment type="cofactor">
    <cofactor evidence="1">
        <name>heme</name>
        <dbReference type="ChEBI" id="CHEBI:30413"/>
    </cofactor>
</comment>
<dbReference type="Pfam" id="PF01127">
    <property type="entry name" value="Sdh_cyt"/>
    <property type="match status" value="1"/>
</dbReference>
<keyword evidence="14 15" id="KW-0472">Membrane</keyword>
<proteinExistence type="predicted"/>
<evidence type="ECO:0000256" key="9">
    <source>
        <dbReference type="ARBA" id="ARBA00022692"/>
    </source>
</evidence>
<comment type="caution">
    <text evidence="16">The sequence shown here is derived from an EMBL/GenBank/DDBJ whole genome shotgun (WGS) entry which is preliminary data.</text>
</comment>
<dbReference type="GO" id="GO:0046872">
    <property type="term" value="F:metal ion binding"/>
    <property type="evidence" value="ECO:0007669"/>
    <property type="project" value="UniProtKB-KW"/>
</dbReference>
<keyword evidence="7" id="KW-0816">Tricarboxylic acid cycle</keyword>
<dbReference type="AlphaFoldDB" id="A0A917FTB6"/>
<reference evidence="16" key="2">
    <citation type="submission" date="2020-09" db="EMBL/GenBank/DDBJ databases">
        <authorList>
            <person name="Sun Q."/>
            <person name="Zhou Y."/>
        </authorList>
    </citation>
    <scope>NUCLEOTIDE SEQUENCE</scope>
    <source>
        <strain evidence="16">CGMCC 1.12181</strain>
    </source>
</reference>
<keyword evidence="6" id="KW-0813">Transport</keyword>
<name>A0A917FTB6_9GAMM</name>
<dbReference type="GO" id="GO:0006099">
    <property type="term" value="P:tricarboxylic acid cycle"/>
    <property type="evidence" value="ECO:0007669"/>
    <property type="project" value="UniProtKB-KW"/>
</dbReference>
<evidence type="ECO:0000256" key="13">
    <source>
        <dbReference type="ARBA" id="ARBA00023004"/>
    </source>
</evidence>
<gene>
    <name evidence="16" type="primary">sdhD</name>
    <name evidence="16" type="ORF">GCM10011365_21640</name>
</gene>
<keyword evidence="17" id="KW-1185">Reference proteome</keyword>
<dbReference type="GO" id="GO:0016020">
    <property type="term" value="C:membrane"/>
    <property type="evidence" value="ECO:0007669"/>
    <property type="project" value="UniProtKB-SubCell"/>
</dbReference>
<keyword evidence="13" id="KW-0408">Iron</keyword>
<evidence type="ECO:0000256" key="5">
    <source>
        <dbReference type="ARBA" id="ARBA00019425"/>
    </source>
</evidence>
<dbReference type="InterPro" id="IPR014312">
    <property type="entry name" value="Succ_DH_anchor"/>
</dbReference>
<feature type="transmembrane region" description="Helical" evidence="15">
    <location>
        <begin position="63"/>
        <end position="83"/>
    </location>
</feature>
<keyword evidence="12 15" id="KW-1133">Transmembrane helix</keyword>
<evidence type="ECO:0000256" key="14">
    <source>
        <dbReference type="ARBA" id="ARBA00023136"/>
    </source>
</evidence>
<evidence type="ECO:0000256" key="2">
    <source>
        <dbReference type="ARBA" id="ARBA00004050"/>
    </source>
</evidence>
<comment type="pathway">
    <text evidence="4">Carbohydrate metabolism; tricarboxylic acid cycle.</text>
</comment>
<feature type="transmembrane region" description="Helical" evidence="15">
    <location>
        <begin position="103"/>
        <end position="124"/>
    </location>
</feature>
<sequence>MKYQTDLAKAKGLGSAHSGFSHWWLQRLSAVLLLPTGLYLLWQFIALDNLSAAVMIEWMKSSLNAGVLLVFVLAAAYHGALGLQVVIEDYVNNKSTMMALRTLVYGAMIGLIYFSCFAVFKLLLG</sequence>
<dbReference type="SUPFAM" id="SSF81343">
    <property type="entry name" value="Fumarate reductase respiratory complex transmembrane subunits"/>
    <property type="match status" value="1"/>
</dbReference>
<dbReference type="NCBIfam" id="TIGR02968">
    <property type="entry name" value="succ_dehyd_anc"/>
    <property type="match status" value="1"/>
</dbReference>
<keyword evidence="10" id="KW-0479">Metal-binding</keyword>
<dbReference type="InterPro" id="IPR034804">
    <property type="entry name" value="SQR/QFR_C/D"/>
</dbReference>
<evidence type="ECO:0000256" key="6">
    <source>
        <dbReference type="ARBA" id="ARBA00022448"/>
    </source>
</evidence>
<evidence type="ECO:0000313" key="17">
    <source>
        <dbReference type="Proteomes" id="UP000605253"/>
    </source>
</evidence>
<dbReference type="RefSeq" id="WP_188365764.1">
    <property type="nucleotide sequence ID" value="NZ_BAABJF010000024.1"/>
</dbReference>
<comment type="subcellular location">
    <subcellularLocation>
        <location evidence="3">Membrane</location>
        <topology evidence="3">Multi-pass membrane protein</topology>
    </subcellularLocation>
</comment>
<dbReference type="GO" id="GO:0020037">
    <property type="term" value="F:heme binding"/>
    <property type="evidence" value="ECO:0007669"/>
    <property type="project" value="InterPro"/>
</dbReference>
<evidence type="ECO:0000256" key="1">
    <source>
        <dbReference type="ARBA" id="ARBA00001971"/>
    </source>
</evidence>
<evidence type="ECO:0000313" key="16">
    <source>
        <dbReference type="EMBL" id="GGG00060.1"/>
    </source>
</evidence>
<evidence type="ECO:0000256" key="4">
    <source>
        <dbReference type="ARBA" id="ARBA00005163"/>
    </source>
</evidence>
<keyword evidence="8" id="KW-0349">Heme</keyword>
<evidence type="ECO:0000256" key="7">
    <source>
        <dbReference type="ARBA" id="ARBA00022532"/>
    </source>
</evidence>
<dbReference type="Gene3D" id="1.20.1300.10">
    <property type="entry name" value="Fumarate reductase/succinate dehydrogenase, transmembrane subunit"/>
    <property type="match status" value="1"/>
</dbReference>
<reference evidence="16" key="1">
    <citation type="journal article" date="2014" name="Int. J. Syst. Evol. Microbiol.">
        <title>Complete genome sequence of Corynebacterium casei LMG S-19264T (=DSM 44701T), isolated from a smear-ripened cheese.</title>
        <authorList>
            <consortium name="US DOE Joint Genome Institute (JGI-PGF)"/>
            <person name="Walter F."/>
            <person name="Albersmeier A."/>
            <person name="Kalinowski J."/>
            <person name="Ruckert C."/>
        </authorList>
    </citation>
    <scope>NUCLEOTIDE SEQUENCE</scope>
    <source>
        <strain evidence="16">CGMCC 1.12181</strain>
    </source>
</reference>
<dbReference type="EMBL" id="BMEO01000011">
    <property type="protein sequence ID" value="GGG00060.1"/>
    <property type="molecule type" value="Genomic_DNA"/>
</dbReference>
<evidence type="ECO:0000256" key="11">
    <source>
        <dbReference type="ARBA" id="ARBA00022982"/>
    </source>
</evidence>
<protein>
    <recommendedName>
        <fullName evidence="5">Succinate dehydrogenase hydrophobic membrane anchor subunit</fullName>
    </recommendedName>
</protein>
<evidence type="ECO:0000256" key="3">
    <source>
        <dbReference type="ARBA" id="ARBA00004141"/>
    </source>
</evidence>
<dbReference type="Proteomes" id="UP000605253">
    <property type="component" value="Unassembled WGS sequence"/>
</dbReference>
<evidence type="ECO:0000256" key="10">
    <source>
        <dbReference type="ARBA" id="ARBA00022723"/>
    </source>
</evidence>
<evidence type="ECO:0000256" key="8">
    <source>
        <dbReference type="ARBA" id="ARBA00022617"/>
    </source>
</evidence>
<evidence type="ECO:0000256" key="12">
    <source>
        <dbReference type="ARBA" id="ARBA00022989"/>
    </source>
</evidence>
<dbReference type="InterPro" id="IPR000701">
    <property type="entry name" value="SuccDH_FuR_B_TM-su"/>
</dbReference>
<feature type="transmembrane region" description="Helical" evidence="15">
    <location>
        <begin position="23"/>
        <end position="42"/>
    </location>
</feature>
<evidence type="ECO:0000256" key="15">
    <source>
        <dbReference type="SAM" id="Phobius"/>
    </source>
</evidence>